<evidence type="ECO:0000256" key="1">
    <source>
        <dbReference type="SAM" id="MobiDB-lite"/>
    </source>
</evidence>
<dbReference type="InterPro" id="IPR007160">
    <property type="entry name" value="DUF362"/>
</dbReference>
<reference evidence="3" key="1">
    <citation type="submission" date="2018-05" db="EMBL/GenBank/DDBJ databases">
        <authorList>
            <person name="Lanie J.A."/>
            <person name="Ng W.-L."/>
            <person name="Kazmierczak K.M."/>
            <person name="Andrzejewski T.M."/>
            <person name="Davidsen T.M."/>
            <person name="Wayne K.J."/>
            <person name="Tettelin H."/>
            <person name="Glass J.I."/>
            <person name="Rusch D."/>
            <person name="Podicherti R."/>
            <person name="Tsui H.-C.T."/>
            <person name="Winkler M.E."/>
        </authorList>
    </citation>
    <scope>NUCLEOTIDE SEQUENCE</scope>
</reference>
<accession>A0A381TKC2</accession>
<dbReference type="EMBL" id="UINC01004665">
    <property type="protein sequence ID" value="SVA15988.1"/>
    <property type="molecule type" value="Genomic_DNA"/>
</dbReference>
<organism evidence="3">
    <name type="scientific">marine metagenome</name>
    <dbReference type="NCBI Taxonomy" id="408172"/>
    <lineage>
        <taxon>unclassified sequences</taxon>
        <taxon>metagenomes</taxon>
        <taxon>ecological metagenomes</taxon>
    </lineage>
</organism>
<proteinExistence type="predicted"/>
<name>A0A381TKC2_9ZZZZ</name>
<evidence type="ECO:0000259" key="2">
    <source>
        <dbReference type="Pfam" id="PF04015"/>
    </source>
</evidence>
<feature type="region of interest" description="Disordered" evidence="1">
    <location>
        <begin position="1"/>
        <end position="30"/>
    </location>
</feature>
<feature type="compositionally biased region" description="Polar residues" evidence="1">
    <location>
        <begin position="1"/>
        <end position="27"/>
    </location>
</feature>
<protein>
    <recommendedName>
        <fullName evidence="2">DUF362 domain-containing protein</fullName>
    </recommendedName>
</protein>
<dbReference type="AlphaFoldDB" id="A0A381TKC2"/>
<gene>
    <name evidence="3" type="ORF">METZ01_LOCUS68842</name>
</gene>
<sequence>MTSINVGDSGTTQPAPITGPSGQSRPGSPTVAVVATTPETAVADMARAMDLARVGEFLSPEIKTFLKVNISWQHWYPGCSTTPWQIEGVAKALEVRGHKDLMAAHNGTVVVNSYEGEFKNKHKAAQEKVGLLDIHLDSEPNGWIDYKPKAEMLVLDDIFPEGIQIPESFPGTNIVHLPTMKTHVFTTMTGAMKNAFGGLLHRKRHWTHSVIHETLTDLLAIQKEIHPGLFAVMDGTFAGDGPGPRAMRWHIKDRILASNDQVAIDAVAAKMMGFDPMSIKFIRLAHERGLGCGDVSQINIVGEDISQVDWQFTGVENTFASRGQKLIYWGPLKPLEKLLLRSPIVGWAFLASNLYHNGYWLKTKGRRRIKAALETEWGKLFQSY</sequence>
<feature type="domain" description="DUF362" evidence="2">
    <location>
        <begin position="65"/>
        <end position="270"/>
    </location>
</feature>
<evidence type="ECO:0000313" key="3">
    <source>
        <dbReference type="EMBL" id="SVA15988.1"/>
    </source>
</evidence>
<dbReference type="Pfam" id="PF04015">
    <property type="entry name" value="DUF362"/>
    <property type="match status" value="1"/>
</dbReference>